<dbReference type="SUPFAM" id="SSF52025">
    <property type="entry name" value="PA domain"/>
    <property type="match status" value="1"/>
</dbReference>
<dbReference type="GO" id="GO:0008233">
    <property type="term" value="F:peptidase activity"/>
    <property type="evidence" value="ECO:0007669"/>
    <property type="project" value="UniProtKB-KW"/>
</dbReference>
<reference evidence="3 4" key="2">
    <citation type="journal article" date="2010" name="Stand. Genomic Sci.">
        <title>Complete genome sequence of Desulfohalobium retbaense type strain (HR(100)).</title>
        <authorList>
            <person name="Spring S."/>
            <person name="Nolan M."/>
            <person name="Lapidus A."/>
            <person name="Glavina Del Rio T."/>
            <person name="Copeland A."/>
            <person name="Tice H."/>
            <person name="Cheng J.F."/>
            <person name="Lucas S."/>
            <person name="Land M."/>
            <person name="Chen F."/>
            <person name="Bruce D."/>
            <person name="Goodwin L."/>
            <person name="Pitluck S."/>
            <person name="Ivanova N."/>
            <person name="Mavromatis K."/>
            <person name="Mikhailova N."/>
            <person name="Pati A."/>
            <person name="Chen A."/>
            <person name="Palaniappan K."/>
            <person name="Hauser L."/>
            <person name="Chang Y.J."/>
            <person name="Jeffries C.D."/>
            <person name="Munk C."/>
            <person name="Kiss H."/>
            <person name="Chain P."/>
            <person name="Han C."/>
            <person name="Brettin T."/>
            <person name="Detter J.C."/>
            <person name="Schuler E."/>
            <person name="Goker M."/>
            <person name="Rohde M."/>
            <person name="Bristow J."/>
            <person name="Eisen J.A."/>
            <person name="Markowitz V."/>
            <person name="Hugenholtz P."/>
            <person name="Kyrpides N.C."/>
            <person name="Klenk H.P."/>
        </authorList>
    </citation>
    <scope>NUCLEOTIDE SEQUENCE [LARGE SCALE GENOMIC DNA]</scope>
    <source>
        <strain evidence="4">ATCC 49802 / DSM 20745 / S 6022</strain>
    </source>
</reference>
<dbReference type="Proteomes" id="UP000002027">
    <property type="component" value="Chromosome 2"/>
</dbReference>
<dbReference type="Gene3D" id="3.50.30.30">
    <property type="match status" value="1"/>
</dbReference>
<dbReference type="PANTHER" id="PTHR10404">
    <property type="entry name" value="N-ACETYLATED-ALPHA-LINKED ACIDIC DIPEPTIDASE"/>
    <property type="match status" value="1"/>
</dbReference>
<dbReference type="eggNOG" id="COG2234">
    <property type="taxonomic scope" value="Bacteria"/>
</dbReference>
<dbReference type="SUPFAM" id="SSF53187">
    <property type="entry name" value="Zn-dependent exopeptidases"/>
    <property type="match status" value="1"/>
</dbReference>
<accession>D1C867</accession>
<dbReference type="OrthoDB" id="9762302at2"/>
<protein>
    <submittedName>
        <fullName evidence="3">Protease-associated PA domain protein</fullName>
    </submittedName>
</protein>
<evidence type="ECO:0000313" key="4">
    <source>
        <dbReference type="Proteomes" id="UP000002027"/>
    </source>
</evidence>
<dbReference type="STRING" id="479434.Sthe_2596"/>
<dbReference type="PANTHER" id="PTHR10404:SF46">
    <property type="entry name" value="VACUOLAR PROTEIN SORTING-ASSOCIATED PROTEIN 70"/>
    <property type="match status" value="1"/>
</dbReference>
<sequence>MDRLTTITQWTDPELEREIVDAISLDVPWKLIEDFSTLHRLSGSEDERRAIELIIEQLKEAGIPYTLYEPECFISIPLEASVRTLGPDGRSFRAKTPAMSVSTDGEEIVGELVYVPSGAGANSGDVFSTGVDLGGQDVAGKIVLTEGMASPGKVADVMAAGAKAGIFINPGEAIHEGICTTIWGTPDLDSMGRQPTIPVVAVNHPDGQALIAAAQAGAQVALATRLDTRWRPIPVLVAEIPGARVPEEFVLLHGHLDSWHVGIGDNATGDATLLELARVFWAHRDRLARSLRIAWWSGHSHGRYAGSTWYADTFALELARHCVAQVNCDSPGCRWATTYNNLTAMSETEPFVDAVIRATTGITPQPERPPRAGDYSFNSIGLSSFYMLSSTMAEEDRLAKGYYAVGGCGANIEWHTEGDTLAIADRDILLRDMRMYAASVLRVLTAPLLPFDWTRTTAEFRATLARYQEAAGSGFDFGPAQAAVDALEAALTRFYAAAPAVDDPAEPAARRFNAAQVRLGRLLIPVNYSRQAPFWHDPALNVPPLPDLAPAGALAQASDPHRRGVLRAHLTRGQNRLVWTLELARETVEAATAN</sequence>
<dbReference type="KEGG" id="sti:Sthe_2596"/>
<feature type="domain" description="Peptidase M28" evidence="2">
    <location>
        <begin position="237"/>
        <end position="429"/>
    </location>
</feature>
<dbReference type="Gene3D" id="3.40.630.10">
    <property type="entry name" value="Zn peptidases"/>
    <property type="match status" value="1"/>
</dbReference>
<dbReference type="GO" id="GO:0006508">
    <property type="term" value="P:proteolysis"/>
    <property type="evidence" value="ECO:0007669"/>
    <property type="project" value="UniProtKB-KW"/>
</dbReference>
<evidence type="ECO:0000259" key="1">
    <source>
        <dbReference type="Pfam" id="PF02225"/>
    </source>
</evidence>
<proteinExistence type="predicted"/>
<gene>
    <name evidence="3" type="ordered locus">Sthe_2596</name>
</gene>
<keyword evidence="3" id="KW-0645">Protease</keyword>
<reference evidence="4" key="1">
    <citation type="submission" date="2009-11" db="EMBL/GenBank/DDBJ databases">
        <title>The complete chromosome 2 of Sphaerobacter thermophilus DSM 20745.</title>
        <authorList>
            <person name="Lucas S."/>
            <person name="Copeland A."/>
            <person name="Lapidus A."/>
            <person name="Glavina del Rio T."/>
            <person name="Dalin E."/>
            <person name="Tice H."/>
            <person name="Bruce D."/>
            <person name="Goodwin L."/>
            <person name="Pitluck S."/>
            <person name="Kyrpides N."/>
            <person name="Mavromatis K."/>
            <person name="Ivanova N."/>
            <person name="Mikhailova N."/>
            <person name="LaButti K.M."/>
            <person name="Clum A."/>
            <person name="Sun H.I."/>
            <person name="Brettin T."/>
            <person name="Detter J.C."/>
            <person name="Han C."/>
            <person name="Larimer F."/>
            <person name="Land M."/>
            <person name="Hauser L."/>
            <person name="Markowitz V."/>
            <person name="Cheng J.F."/>
            <person name="Hugenholtz P."/>
            <person name="Woyke T."/>
            <person name="Wu D."/>
            <person name="Steenblock K."/>
            <person name="Schneider S."/>
            <person name="Pukall R."/>
            <person name="Goeker M."/>
            <person name="Klenk H.P."/>
            <person name="Eisen J.A."/>
        </authorList>
    </citation>
    <scope>NUCLEOTIDE SEQUENCE [LARGE SCALE GENOMIC DNA]</scope>
    <source>
        <strain evidence="4">ATCC 49802 / DSM 20745 / S 6022</strain>
    </source>
</reference>
<dbReference type="Pfam" id="PF02225">
    <property type="entry name" value="PA"/>
    <property type="match status" value="1"/>
</dbReference>
<dbReference type="InParanoid" id="D1C867"/>
<feature type="domain" description="PA" evidence="1">
    <location>
        <begin position="110"/>
        <end position="210"/>
    </location>
</feature>
<evidence type="ECO:0000313" key="3">
    <source>
        <dbReference type="EMBL" id="ACZ40010.1"/>
    </source>
</evidence>
<name>D1C867_SPHTD</name>
<dbReference type="RefSeq" id="WP_012873049.1">
    <property type="nucleotide sequence ID" value="NC_013524.1"/>
</dbReference>
<dbReference type="Pfam" id="PF04389">
    <property type="entry name" value="Peptidase_M28"/>
    <property type="match status" value="1"/>
</dbReference>
<organism evidence="3 4">
    <name type="scientific">Sphaerobacter thermophilus (strain ATCC 49802 / DSM 20745 / KCCM 41009 / NCIMB 13125 / S 6022)</name>
    <dbReference type="NCBI Taxonomy" id="479434"/>
    <lineage>
        <taxon>Bacteria</taxon>
        <taxon>Pseudomonadati</taxon>
        <taxon>Thermomicrobiota</taxon>
        <taxon>Thermomicrobia</taxon>
        <taxon>Sphaerobacterales</taxon>
        <taxon>Sphaerobacterineae</taxon>
        <taxon>Sphaerobacteraceae</taxon>
        <taxon>Sphaerobacter</taxon>
    </lineage>
</organism>
<dbReference type="InterPro" id="IPR046450">
    <property type="entry name" value="PA_dom_sf"/>
</dbReference>
<dbReference type="HOGENOM" id="CLU_034445_0_0_0"/>
<dbReference type="EMBL" id="CP001824">
    <property type="protein sequence ID" value="ACZ40010.1"/>
    <property type="molecule type" value="Genomic_DNA"/>
</dbReference>
<keyword evidence="3" id="KW-0378">Hydrolase</keyword>
<dbReference type="InterPro" id="IPR003137">
    <property type="entry name" value="PA_domain"/>
</dbReference>
<dbReference type="InterPro" id="IPR007484">
    <property type="entry name" value="Peptidase_M28"/>
</dbReference>
<dbReference type="AlphaFoldDB" id="D1C867"/>
<evidence type="ECO:0000259" key="2">
    <source>
        <dbReference type="Pfam" id="PF04389"/>
    </source>
</evidence>
<dbReference type="InterPro" id="IPR039373">
    <property type="entry name" value="Peptidase_M28B"/>
</dbReference>
<keyword evidence="4" id="KW-1185">Reference proteome</keyword>